<dbReference type="Pfam" id="PF00085">
    <property type="entry name" value="Thioredoxin"/>
    <property type="match status" value="1"/>
</dbReference>
<comment type="function">
    <text evidence="1">May only reduce GSH-thiol disulfides, but not protein disulfides.</text>
</comment>
<evidence type="ECO:0000256" key="5">
    <source>
        <dbReference type="ARBA" id="ARBA00023014"/>
    </source>
</evidence>
<feature type="compositionally biased region" description="Basic and acidic residues" evidence="6">
    <location>
        <begin position="291"/>
        <end position="310"/>
    </location>
</feature>
<dbReference type="PROSITE" id="PS51352">
    <property type="entry name" value="THIOREDOXIN_2"/>
    <property type="match status" value="1"/>
</dbReference>
<keyword evidence="9" id="KW-1185">Reference proteome</keyword>
<feature type="domain" description="Thioredoxin" evidence="7">
    <location>
        <begin position="465"/>
        <end position="575"/>
    </location>
</feature>
<evidence type="ECO:0000313" key="9">
    <source>
        <dbReference type="Proteomes" id="UP000324705"/>
    </source>
</evidence>
<dbReference type="GO" id="GO:0046872">
    <property type="term" value="F:metal ion binding"/>
    <property type="evidence" value="ECO:0007669"/>
    <property type="project" value="UniProtKB-KW"/>
</dbReference>
<sequence>MVGKDLVLQRNAPVDIREIAAKATLREVRQNGHTYVELRRVGKRVIFFCTICLTECFSDNVLFDHLKGNLHSRRYAEAKVTLFGPMPWPFNDGVLFFNNSRENDPLLLDSSSHNTSELALVPHPDFAGNGIEVTSRLRDGSSSHNGAKGSFSGANGCLNGRSSAITEDSALSNRNEADGPLVIPGVLIKDVVLNLPVHLLGYGNIAYKIAEASEGRKKISKIWCAWVGEEASLGSEASNIYEQSGFAIVNFSYAYELGRKWPSEDQDLPISAGSFFVIDEAGHRGKRRKKSFSDQEASKEESNGQTHDSRSQAIVTGSPTGSSCNLQLSPLSSKSMRRELRKQKRLAAEKVCDICGRSMLPGKDVATLLNCSTGNLACSSRNSSGVLADQIAKMGKSKRGRKAKTAPKSRIMSILCPECQGTGIHVEGDELEKPTISLSEMFRYKLKSIEAHKAWMKTPEVLENCSTGLHFPAEHLENAEVQSSKTVRPGAAAVHFWAAWCEASKQMDEVFAHLAVDFPHALFLRVEAEEQPEISEAYGVTAVPYFVFCKEGKPVDTLEGANPASLANKVAKLAGPANVAESAAPASLGVAAGPAVLEKVQEMARQNGSSASESTLKKRLEQLVNSHPVILFMKGNPEEPRCGFSRKVVDILKQEGVEFGSFDILTDNEVREGLKKFSNWPTFPQLYCKGELLGGCDIVIAMHESGELKDVMKEHNIPLRQQGSKIEEPVISESANEQSTEAIGLTKAQKARLESLTNSNSVMIFIKGSPEEPKCGFSGKVVHILKQEKIPFSSFDILTDDEVRQGLKVLSNWPSYPQVYIKGELVGGSDVVMEMHKSGELKKVLTEKGIIQQESLEDRLKALISSSPVMLFMKGNPDNPRCGFSSKVVNALRGAGISFGSFDILSDEEVRQGLKTYSNWPTFPQLYYKSELMGGCDIVLELEKSGELKATLSE</sequence>
<proteinExistence type="inferred from homology"/>
<gene>
    <name evidence="8" type="ORF">TRITD_1Bv1G109450</name>
</gene>
<accession>A0A9R0QUA7</accession>
<dbReference type="Proteomes" id="UP000324705">
    <property type="component" value="Chromosome 1B"/>
</dbReference>
<dbReference type="FunFam" id="3.40.30.10:FF:000092">
    <property type="entry name" value="Monothiol glutaredoxin"/>
    <property type="match status" value="1"/>
</dbReference>
<feature type="region of interest" description="Disordered" evidence="6">
    <location>
        <begin position="286"/>
        <end position="328"/>
    </location>
</feature>
<evidence type="ECO:0000256" key="3">
    <source>
        <dbReference type="ARBA" id="ARBA00022723"/>
    </source>
</evidence>
<dbReference type="GO" id="GO:0006879">
    <property type="term" value="P:intracellular iron ion homeostasis"/>
    <property type="evidence" value="ECO:0007669"/>
    <property type="project" value="TreeGrafter"/>
</dbReference>
<keyword evidence="3" id="KW-0479">Metal-binding</keyword>
<dbReference type="Pfam" id="PF00462">
    <property type="entry name" value="Glutaredoxin"/>
    <property type="match status" value="3"/>
</dbReference>
<dbReference type="InterPro" id="IPR036249">
    <property type="entry name" value="Thioredoxin-like_sf"/>
</dbReference>
<dbReference type="PROSITE" id="PS00028">
    <property type="entry name" value="ZINC_FINGER_C2H2_1"/>
    <property type="match status" value="1"/>
</dbReference>
<feature type="compositionally biased region" description="Polar residues" evidence="6">
    <location>
        <begin position="311"/>
        <end position="328"/>
    </location>
</feature>
<dbReference type="GO" id="GO:0005829">
    <property type="term" value="C:cytosol"/>
    <property type="evidence" value="ECO:0007669"/>
    <property type="project" value="TreeGrafter"/>
</dbReference>
<dbReference type="Gramene" id="TRITD1Bv1G109450.6">
    <property type="protein sequence ID" value="TRITD1Bv1G109450.6"/>
    <property type="gene ID" value="TRITD1Bv1G109450"/>
</dbReference>
<dbReference type="SUPFAM" id="SSF52833">
    <property type="entry name" value="Thioredoxin-like"/>
    <property type="match status" value="4"/>
</dbReference>
<dbReference type="PANTHER" id="PTHR10293:SF73">
    <property type="entry name" value="GLUTAREDOXIN-3"/>
    <property type="match status" value="1"/>
</dbReference>
<evidence type="ECO:0000256" key="6">
    <source>
        <dbReference type="SAM" id="MobiDB-lite"/>
    </source>
</evidence>
<evidence type="ECO:0000259" key="7">
    <source>
        <dbReference type="PROSITE" id="PS51352"/>
    </source>
</evidence>
<protein>
    <recommendedName>
        <fullName evidence="7">Thioredoxin domain-containing protein</fullName>
    </recommendedName>
</protein>
<dbReference type="EMBL" id="LT934112">
    <property type="protein sequence ID" value="VAH16879.1"/>
    <property type="molecule type" value="Genomic_DNA"/>
</dbReference>
<dbReference type="NCBIfam" id="TIGR00365">
    <property type="entry name" value="Grx4 family monothiol glutaredoxin"/>
    <property type="match status" value="3"/>
</dbReference>
<dbReference type="InterPro" id="IPR013087">
    <property type="entry name" value="Znf_C2H2_type"/>
</dbReference>
<dbReference type="FunFam" id="3.40.30.10:FF:000012">
    <property type="entry name" value="Monothiol glutaredoxin"/>
    <property type="match status" value="3"/>
</dbReference>
<keyword evidence="4" id="KW-0408">Iron</keyword>
<dbReference type="InterPro" id="IPR002109">
    <property type="entry name" value="Glutaredoxin"/>
</dbReference>
<dbReference type="CDD" id="cd03028">
    <property type="entry name" value="GRX_PICOT_like"/>
    <property type="match status" value="3"/>
</dbReference>
<name>A0A9R0QUA7_TRITD</name>
<dbReference type="PROSITE" id="PS51354">
    <property type="entry name" value="GLUTAREDOXIN_2"/>
    <property type="match status" value="3"/>
</dbReference>
<dbReference type="Gene3D" id="3.40.30.10">
    <property type="entry name" value="Glutaredoxin"/>
    <property type="match status" value="4"/>
</dbReference>
<evidence type="ECO:0000256" key="4">
    <source>
        <dbReference type="ARBA" id="ARBA00023004"/>
    </source>
</evidence>
<dbReference type="GO" id="GO:0051536">
    <property type="term" value="F:iron-sulfur cluster binding"/>
    <property type="evidence" value="ECO:0007669"/>
    <property type="project" value="UniProtKB-KW"/>
</dbReference>
<evidence type="ECO:0000256" key="1">
    <source>
        <dbReference type="ARBA" id="ARBA00002426"/>
    </source>
</evidence>
<evidence type="ECO:0000256" key="2">
    <source>
        <dbReference type="ARBA" id="ARBA00008983"/>
    </source>
</evidence>
<dbReference type="GO" id="GO:0005634">
    <property type="term" value="C:nucleus"/>
    <property type="evidence" value="ECO:0007669"/>
    <property type="project" value="TreeGrafter"/>
</dbReference>
<dbReference type="InterPro" id="IPR013766">
    <property type="entry name" value="Thioredoxin_domain"/>
</dbReference>
<dbReference type="InterPro" id="IPR033658">
    <property type="entry name" value="GRX_PICOT-like"/>
</dbReference>
<dbReference type="AlphaFoldDB" id="A0A9R0QUA7"/>
<dbReference type="CDD" id="cd02984">
    <property type="entry name" value="TRX_PICOT"/>
    <property type="match status" value="1"/>
</dbReference>
<reference evidence="8 9" key="1">
    <citation type="submission" date="2017-09" db="EMBL/GenBank/DDBJ databases">
        <authorList>
            <consortium name="International Durum Wheat Genome Sequencing Consortium (IDWGSC)"/>
            <person name="Milanesi L."/>
        </authorList>
    </citation>
    <scope>NUCLEOTIDE SEQUENCE [LARGE SCALE GENOMIC DNA]</scope>
    <source>
        <strain evidence="9">cv. Svevo</strain>
    </source>
</reference>
<dbReference type="InterPro" id="IPR004480">
    <property type="entry name" value="Monothiol_GRX-rel"/>
</dbReference>
<organism evidence="8 9">
    <name type="scientific">Triticum turgidum subsp. durum</name>
    <name type="common">Durum wheat</name>
    <name type="synonym">Triticum durum</name>
    <dbReference type="NCBI Taxonomy" id="4567"/>
    <lineage>
        <taxon>Eukaryota</taxon>
        <taxon>Viridiplantae</taxon>
        <taxon>Streptophyta</taxon>
        <taxon>Embryophyta</taxon>
        <taxon>Tracheophyta</taxon>
        <taxon>Spermatophyta</taxon>
        <taxon>Magnoliopsida</taxon>
        <taxon>Liliopsida</taxon>
        <taxon>Poales</taxon>
        <taxon>Poaceae</taxon>
        <taxon>BOP clade</taxon>
        <taxon>Pooideae</taxon>
        <taxon>Triticodae</taxon>
        <taxon>Triticeae</taxon>
        <taxon>Triticinae</taxon>
        <taxon>Triticum</taxon>
    </lineage>
</organism>
<evidence type="ECO:0000313" key="8">
    <source>
        <dbReference type="EMBL" id="VAH16879.1"/>
    </source>
</evidence>
<keyword evidence="5" id="KW-0411">Iron-sulfur</keyword>
<comment type="similarity">
    <text evidence="2">Belongs to the glutaredoxin family. CGFS subfamily.</text>
</comment>
<dbReference type="PANTHER" id="PTHR10293">
    <property type="entry name" value="GLUTAREDOXIN FAMILY MEMBER"/>
    <property type="match status" value="1"/>
</dbReference>